<feature type="region of interest" description="Disordered" evidence="2">
    <location>
        <begin position="425"/>
        <end position="471"/>
    </location>
</feature>
<feature type="region of interest" description="Disordered" evidence="2">
    <location>
        <begin position="140"/>
        <end position="194"/>
    </location>
</feature>
<evidence type="ECO:0000256" key="1">
    <source>
        <dbReference type="SAM" id="Coils"/>
    </source>
</evidence>
<dbReference type="AlphaFoldDB" id="A0AA39GPB4"/>
<feature type="region of interest" description="Disordered" evidence="2">
    <location>
        <begin position="317"/>
        <end position="376"/>
    </location>
</feature>
<dbReference type="Proteomes" id="UP001175261">
    <property type="component" value="Unassembled WGS sequence"/>
</dbReference>
<evidence type="ECO:0000313" key="4">
    <source>
        <dbReference type="Proteomes" id="UP001175261"/>
    </source>
</evidence>
<feature type="region of interest" description="Disordered" evidence="2">
    <location>
        <begin position="645"/>
        <end position="697"/>
    </location>
</feature>
<gene>
    <name evidence="3" type="ORF">NLU13_0148</name>
</gene>
<feature type="region of interest" description="Disordered" evidence="2">
    <location>
        <begin position="485"/>
        <end position="516"/>
    </location>
</feature>
<dbReference type="EMBL" id="JAPDFR010000001">
    <property type="protein sequence ID" value="KAK0390644.1"/>
    <property type="molecule type" value="Genomic_DNA"/>
</dbReference>
<organism evidence="3 4">
    <name type="scientific">Sarocladium strictum</name>
    <name type="common">Black bundle disease fungus</name>
    <name type="synonym">Acremonium strictum</name>
    <dbReference type="NCBI Taxonomy" id="5046"/>
    <lineage>
        <taxon>Eukaryota</taxon>
        <taxon>Fungi</taxon>
        <taxon>Dikarya</taxon>
        <taxon>Ascomycota</taxon>
        <taxon>Pezizomycotina</taxon>
        <taxon>Sordariomycetes</taxon>
        <taxon>Hypocreomycetidae</taxon>
        <taxon>Hypocreales</taxon>
        <taxon>Sarocladiaceae</taxon>
        <taxon>Sarocladium</taxon>
    </lineage>
</organism>
<feature type="compositionally biased region" description="Low complexity" evidence="2">
    <location>
        <begin position="331"/>
        <end position="343"/>
    </location>
</feature>
<feature type="compositionally biased region" description="Polar residues" evidence="2">
    <location>
        <begin position="489"/>
        <end position="507"/>
    </location>
</feature>
<keyword evidence="1" id="KW-0175">Coiled coil</keyword>
<feature type="compositionally biased region" description="Polar residues" evidence="2">
    <location>
        <begin position="354"/>
        <end position="367"/>
    </location>
</feature>
<accession>A0AA39GPB4</accession>
<feature type="compositionally biased region" description="Low complexity" evidence="2">
    <location>
        <begin position="63"/>
        <end position="72"/>
    </location>
</feature>
<feature type="compositionally biased region" description="Pro residues" evidence="2">
    <location>
        <begin position="31"/>
        <end position="46"/>
    </location>
</feature>
<feature type="region of interest" description="Disordered" evidence="2">
    <location>
        <begin position="533"/>
        <end position="561"/>
    </location>
</feature>
<feature type="compositionally biased region" description="Low complexity" evidence="2">
    <location>
        <begin position="174"/>
        <end position="183"/>
    </location>
</feature>
<sequence length="697" mass="74503">MAGPQPQAFLPSGGFDSNNRVGRQSSRFQGFPPPAPSSFYAPPPPNTYDSFRPGRRTSAPLRSSINGSSSSSTLYRPLPASTSVPSFGTLAASDSYSTLPSFGTLAASDSYSTLPSSSLDAAAYYTPVANAQQSSQFDHLRYHPSQRSSSLSPHSGTRRPQYNSTLHPDQQPTSAFSPPASAPIGSTLSRSVSADAAAPTQTSVHIVQRLAQQNAIIREAWEAERNYLEANRRRAEEVYQEERVIMEEVREGWEREKDIMLREMQTLRERIHRLEGENATLRSVASQAVQISGVVSPMPSVKGGATDTAHTGIFNGHAPVAMSNNPSQNSAADAALLPPGLDGASRRPHWASAGSGSRTSPTSQPEQSPFIPLEPRFEPQYQAERDPLPHEDNEIEPPIIDVQEVDPKLEGIPIKANAVQRSTFGFGDTSHAENSKQSSPGTSPPAAQGNTLDSDRPGLAKRGSSKDQTLQVLAIEESRRLTMHAGHTPNHSLSLFPTMNVSSNATAPSGGPTPKAESLELAVAPEQAVHAHTLQRIPEQNLSNESNSKKPMEGQAASEPAAKVGDEQLELGPLEPTDDIPLKGPLMIKNIPAQDEIFWAEVNKKLEPISQGRDAVPTVMRIDLEELEAAADSSAAALMIQQHQPPRAVDPVGGGDASQDRHDGESAPVGPRPGTSDADVPLKLKTTTNFGAPFGVA</sequence>
<evidence type="ECO:0000313" key="3">
    <source>
        <dbReference type="EMBL" id="KAK0390644.1"/>
    </source>
</evidence>
<feature type="compositionally biased region" description="Polar residues" evidence="2">
    <location>
        <begin position="15"/>
        <end position="28"/>
    </location>
</feature>
<keyword evidence="4" id="KW-1185">Reference proteome</keyword>
<evidence type="ECO:0000256" key="2">
    <source>
        <dbReference type="SAM" id="MobiDB-lite"/>
    </source>
</evidence>
<proteinExistence type="predicted"/>
<reference evidence="3" key="1">
    <citation type="submission" date="2022-10" db="EMBL/GenBank/DDBJ databases">
        <title>Determination and structural analysis of whole genome sequence of Sarocladium strictum F4-1.</title>
        <authorList>
            <person name="Hu L."/>
            <person name="Jiang Y."/>
        </authorList>
    </citation>
    <scope>NUCLEOTIDE SEQUENCE</scope>
    <source>
        <strain evidence="3">F4-1</strain>
    </source>
</reference>
<comment type="caution">
    <text evidence="3">The sequence shown here is derived from an EMBL/GenBank/DDBJ whole genome shotgun (WGS) entry which is preliminary data.</text>
</comment>
<protein>
    <submittedName>
        <fullName evidence="3">Uncharacterized protein</fullName>
    </submittedName>
</protein>
<feature type="compositionally biased region" description="Polar residues" evidence="2">
    <location>
        <begin position="158"/>
        <end position="173"/>
    </location>
</feature>
<feature type="coiled-coil region" evidence="1">
    <location>
        <begin position="218"/>
        <end position="284"/>
    </location>
</feature>
<feature type="region of interest" description="Disordered" evidence="2">
    <location>
        <begin position="1"/>
        <end position="78"/>
    </location>
</feature>
<feature type="compositionally biased region" description="Low complexity" evidence="2">
    <location>
        <begin position="143"/>
        <end position="155"/>
    </location>
</feature>
<name>A0AA39GPB4_SARSR</name>